<dbReference type="AlphaFoldDB" id="A0A382MI64"/>
<dbReference type="EMBL" id="UINC01093202">
    <property type="protein sequence ID" value="SVC47437.1"/>
    <property type="molecule type" value="Genomic_DNA"/>
</dbReference>
<gene>
    <name evidence="1" type="ORF">METZ01_LOCUS300291</name>
</gene>
<evidence type="ECO:0000313" key="1">
    <source>
        <dbReference type="EMBL" id="SVC47437.1"/>
    </source>
</evidence>
<feature type="non-terminal residue" evidence="1">
    <location>
        <position position="49"/>
    </location>
</feature>
<sequence length="49" mass="5592">MTKPPATITKQVAYIYYELEALVDANKLRAYPNRIRIAENTHVGMELAN</sequence>
<reference evidence="1" key="1">
    <citation type="submission" date="2018-05" db="EMBL/GenBank/DDBJ databases">
        <authorList>
            <person name="Lanie J.A."/>
            <person name="Ng W.-L."/>
            <person name="Kazmierczak K.M."/>
            <person name="Andrzejewski T.M."/>
            <person name="Davidsen T.M."/>
            <person name="Wayne K.J."/>
            <person name="Tettelin H."/>
            <person name="Glass J.I."/>
            <person name="Rusch D."/>
            <person name="Podicherti R."/>
            <person name="Tsui H.-C.T."/>
            <person name="Winkler M.E."/>
        </authorList>
    </citation>
    <scope>NUCLEOTIDE SEQUENCE</scope>
</reference>
<name>A0A382MI64_9ZZZZ</name>
<organism evidence="1">
    <name type="scientific">marine metagenome</name>
    <dbReference type="NCBI Taxonomy" id="408172"/>
    <lineage>
        <taxon>unclassified sequences</taxon>
        <taxon>metagenomes</taxon>
        <taxon>ecological metagenomes</taxon>
    </lineage>
</organism>
<accession>A0A382MI64</accession>
<proteinExistence type="predicted"/>
<protein>
    <submittedName>
        <fullName evidence="1">Uncharacterized protein</fullName>
    </submittedName>
</protein>